<protein>
    <recommendedName>
        <fullName evidence="4">ECM-binding protein homolog</fullName>
    </recommendedName>
</protein>
<proteinExistence type="predicted"/>
<feature type="coiled-coil region" evidence="1">
    <location>
        <begin position="640"/>
        <end position="667"/>
    </location>
</feature>
<keyword evidence="3" id="KW-1185">Reference proteome</keyword>
<dbReference type="RefSeq" id="WP_205499427.1">
    <property type="nucleotide sequence ID" value="NZ_CP148066.1"/>
</dbReference>
<feature type="coiled-coil region" evidence="1">
    <location>
        <begin position="1982"/>
        <end position="2031"/>
    </location>
</feature>
<dbReference type="EMBL" id="CP148066">
    <property type="protein sequence ID" value="WXL28333.1"/>
    <property type="molecule type" value="Genomic_DNA"/>
</dbReference>
<dbReference type="PANTHER" id="PTHR23159">
    <property type="entry name" value="CENTROSOMAL PROTEIN 2"/>
    <property type="match status" value="1"/>
</dbReference>
<gene>
    <name evidence="2" type="ORF">WG616_03145</name>
</gene>
<reference evidence="2" key="1">
    <citation type="submission" date="2024-03" db="EMBL/GenBank/DDBJ databases">
        <title>Complete genome sequence of Mycoplasma gypis type strain B1/T1.</title>
        <authorList>
            <person name="Spergser J."/>
        </authorList>
    </citation>
    <scope>NUCLEOTIDE SEQUENCE [LARGE SCALE GENOMIC DNA]</scope>
    <source>
        <strain evidence="2">B1/T1</strain>
    </source>
</reference>
<feature type="coiled-coil region" evidence="1">
    <location>
        <begin position="1080"/>
        <end position="1107"/>
    </location>
</feature>
<keyword evidence="1" id="KW-0175">Coiled coil</keyword>
<feature type="coiled-coil region" evidence="1">
    <location>
        <begin position="1217"/>
        <end position="1251"/>
    </location>
</feature>
<dbReference type="Proteomes" id="UP001460679">
    <property type="component" value="Chromosome"/>
</dbReference>
<organism evidence="2 3">
    <name type="scientific">[Mycoplasma] gypis</name>
    <dbReference type="NCBI Taxonomy" id="92404"/>
    <lineage>
        <taxon>Bacteria</taxon>
        <taxon>Bacillati</taxon>
        <taxon>Mycoplasmatota</taxon>
        <taxon>Mycoplasmoidales</taxon>
        <taxon>Metamycoplasmataceae</taxon>
        <taxon>Metamycoplasma</taxon>
    </lineage>
</organism>
<accession>A0ABZ2RMS8</accession>
<evidence type="ECO:0008006" key="4">
    <source>
        <dbReference type="Google" id="ProtNLM"/>
    </source>
</evidence>
<evidence type="ECO:0000313" key="3">
    <source>
        <dbReference type="Proteomes" id="UP001460679"/>
    </source>
</evidence>
<evidence type="ECO:0000313" key="2">
    <source>
        <dbReference type="EMBL" id="WXL28333.1"/>
    </source>
</evidence>
<feature type="coiled-coil region" evidence="1">
    <location>
        <begin position="740"/>
        <end position="783"/>
    </location>
</feature>
<feature type="coiled-coil region" evidence="1">
    <location>
        <begin position="243"/>
        <end position="270"/>
    </location>
</feature>
<feature type="coiled-coil region" evidence="1">
    <location>
        <begin position="2200"/>
        <end position="2261"/>
    </location>
</feature>
<dbReference type="PANTHER" id="PTHR23159:SF31">
    <property type="entry name" value="CENTROSOME-ASSOCIATED PROTEIN CEP250 ISOFORM X1"/>
    <property type="match status" value="1"/>
</dbReference>
<feature type="coiled-coil region" evidence="1">
    <location>
        <begin position="297"/>
        <end position="338"/>
    </location>
</feature>
<evidence type="ECO:0000256" key="1">
    <source>
        <dbReference type="SAM" id="Coils"/>
    </source>
</evidence>
<name>A0ABZ2RMS8_9BACT</name>
<sequence>MNKKLLSLVGVLTVATVSGIVALSLINEKFDSSKTDFRKTFEKTSQQFSTYSNFLNSDKNKTEELNQLFKEAKNNWKENKNINDIFESTNKFENEFFDQFTQSLISKISDDKKLNDNELMEAKIVLYTQRNRISEAELLKEFDNLNNTDIDSFIKNFNDISKEQKNFFVNSFTKSLKTVLDSRKSIISPLLNPENPLSLDNMKIGIEEFFNEGVSNKAKTIFDQIKKEVFSKEFRKNEIDLALKSIKNNYNNYLENKEQFETLKNSLSDKMNQLSSSLNNNYLQQNIKDIISKYLNNLKAKQNIAETLDDFKKLQKETELALETVNDTQRNLNELKNNLRTFVVSMDDKLQPLQLLANRIKNNNDYPNFIDSTNDKNAFINQKAKLVLELSNLYNSLQTINQVNDFLKQSQGNNTLLTTEVKYFNDQIVKAVNDSQDSFSLEKSIKGITQELSNLIQIKQQLYNLQDSIDSTKIRLQTNSEKLTKTPDLFSSILSAENNLLQNLAQTLKKTSLKPSELSIITKSYNELHRQDLKSELKLLVKLSKENIEKLSTVDAKQNENIIVALNDLNAKSEPMILEFSVYSSPELEKQIKKYSSLLLKSEYNIYIEQLQKSLDESQKILNLTYNKTSDPNWKPSKNEKSQLDILKKYQEQLDNLKKQADTNNNLEPEFINLGNRINNLKGKTKGLNDLNTISKDADELIDSISQNPEKAELLKDKIDLLKKIQDKVVNAFKDESLSIEDINKLNKELLDAYENLNNANGLNDLNDSLNKLQQKVNETYNNDFKGSQGNNVLNAKIEALKNKLKLKHLSDDDKLKIGQDIQKLSDSVSLVFELDKNIKENQETSKVVNTDEFASKNVEKATEESKNEIHKATQLIEMINSSQIPDLKDLQAEKKALENTASELNISLQRDIINNKNSKIQSQQTNSREPEAQKFNQKISEINSLAKESEKENGLNTLKSTADKFKAFVPLADVTNKALGFANNNKNDDPQIVTELNKIISENLISANDDPQTSQEKYEKIEKALQKAKAQKDLKSSLVDLNRILGSEKGKDIYQDIADEIDSLNSEYEDAVTSDFLDADQLRAKNKELQEKIANLKQKKVKIDSDYNGKVQEIEDDVIKVTDTKIDDTHKLPGHNNDQFPLYEKAKQEFNEAKNKDSTTIEDLDKFKENLLNSYQKDKLNNRLAALEVLKNNDNFDSTNLESPAKEAVHLAKDKIQEFIDNLNKKINNVAATQQELTKAEKELEDFEKLAATQLLVSEQLQQWNKITDPKQKESKSEVNETLSKALERLIPNSASDYMDADDKTKELRLEYEKVKEIDKWRTDNYFDIEDITTGLRNGLKQAFIEADPGVDDEAAGIIDSSLDKLLKQNATTQNIEDLKKINSLVTQLKDKKQEVTSLVQAVKIGKDALTDLGDTTSDAVSKFKKQLQESISLAQNNYIPTLENVNKLAKMKDDIINLTAYLKSAKEIEDIISQAKQQLNGTPNPESQKIENYVDFFAYQGTSGEIKKSQVNKWLDNIQEDSIFKTSEDTNTLDTVAAQKELLKVMKARAQKALLLIQKEKVASDIISEWKLAYESVSTDPFYAGYQTDIDLMLSTLWDNAPIPSQRYQKDKNNNILDSQIQKLSNDIDQIKSINEIRIENAQNIKEYSDNVLESDEQGSIKQIYPLLHKYIARRLKDINSQNISSKELQELKSETDTNAINQQIEILKNITPNFKALAEQKKLADEVLSTTRDFGYEVITEAKNKVLKLIEETINSYQTESNAQNIDNLKDKLEDSVLELKFWNQYALLKYEVDSNGTLSQAEKQVIFDKLENVSRMVNDGQEQASDKAAFFDNLYNTYLNPETHTNDSIPYVFANSKNLRQSIDKASEYFSYQQKGSKAYLESSKSNEEYEKLQEVLNGLNSINTVQDNDENAKITANESIDNAIRNLVNQKQEDASNVKEKASSLLNAIRTSNIPSLVELIPEDFEEKAIEVFDKSIDENENKVAVLTNRIEQSVEARKALIISIYQHMQNTINQSNQKIRVFKDEFADIKTRKTEEVNSKYIELTTTQLNESNGFLNRPFDLDSYLQVGLEDSANEGYLSPALDLLNTNKEKTTSLINAVKERAKQLFENEDSQKGLFQKMYETINPLTSDQNNLFDPAKLVESKNIWTTSLKTLIEQMVNTYSSSIKDTDDANLLASYNANIEKTYSLYYDFISKFKEEVNKVTEKRKNLEELFSEIFLKIRWNTSSEFTNDIKANYTAKLQEVKTELNQISNLKTYEAVNEEQATFISSVLTQLDTFIKWPVENKIMLFNQLLSTNIDDSYKTQFDKRYKIVVPKSSTTRTKLGEVISGMQSSDSDEIDITNSDVFLDLFNDFAFTKLDVKKGVKSVYNPNFFRVKIVKNQNQWWQPDTAHDTEAVKYAKIRIKYEYTPGNLTEFSSLTGISEQTSESGELVDLIIPFQTVNEIKVLDGSSSLIYQGEKVGFNSKVEVLDPVEAGWSETDKSQIEQKAFNAFKDQVLKNQKFITINPNENSDSYKFEFINSPVLNYENSGYSALYQLFKKQILKVTADDNTRELVFFEYVPGSLVSAPAINGAANESEYNNLTGDDKPYYPLIPETSLMNVATTMPGVTVNVYRFKFDYSDTEHKLFLYTTWFESNSYVKNAYLHDDSIASTNFQIPNGQTRYNWSPEDFAKYMSTYFDKAANNNEFSGYISKIYSDGATFNGSSTSFIKHEDLSEKYFNYPVNGKGKLISFDNDNSQETHVTSNISDKPAVYNSGTNFFKFKIR</sequence>